<dbReference type="GO" id="GO:0008360">
    <property type="term" value="P:regulation of cell shape"/>
    <property type="evidence" value="ECO:0007669"/>
    <property type="project" value="UniProtKB-KW"/>
</dbReference>
<evidence type="ECO:0000256" key="10">
    <source>
        <dbReference type="HAMAP-Rule" id="MF_02019"/>
    </source>
</evidence>
<keyword evidence="6 10" id="KW-0133">Cell shape</keyword>
<dbReference type="GO" id="GO:0071555">
    <property type="term" value="P:cell wall organization"/>
    <property type="evidence" value="ECO:0007669"/>
    <property type="project" value="UniProtKB-KW"/>
</dbReference>
<evidence type="ECO:0000313" key="16">
    <source>
        <dbReference type="Proteomes" id="UP000051084"/>
    </source>
</evidence>
<comment type="pathway">
    <text evidence="10 11">Cell wall biogenesis; peptidoglycan biosynthesis.</text>
</comment>
<dbReference type="GO" id="GO:0008766">
    <property type="term" value="F:UDP-N-acetylmuramoylalanyl-D-glutamyl-2,6-diaminopimelate-D-alanyl-D-alanine ligase activity"/>
    <property type="evidence" value="ECO:0007669"/>
    <property type="project" value="RHEA"/>
</dbReference>
<dbReference type="SUPFAM" id="SSF63418">
    <property type="entry name" value="MurE/MurF N-terminal domain"/>
    <property type="match status" value="1"/>
</dbReference>
<dbReference type="EC" id="6.3.2.10" evidence="10 11"/>
<evidence type="ECO:0000256" key="7">
    <source>
        <dbReference type="ARBA" id="ARBA00022984"/>
    </source>
</evidence>
<dbReference type="SUPFAM" id="SSF53244">
    <property type="entry name" value="MurD-like peptide ligases, peptide-binding domain"/>
    <property type="match status" value="1"/>
</dbReference>
<keyword evidence="2 10" id="KW-0436">Ligase</keyword>
<evidence type="ECO:0000313" key="15">
    <source>
        <dbReference type="EMBL" id="KRL94624.1"/>
    </source>
</evidence>
<organism evidence="15 16">
    <name type="scientific">Limosilactobacillus equigenerosi DSM 18793 = JCM 14505</name>
    <dbReference type="NCBI Taxonomy" id="1423742"/>
    <lineage>
        <taxon>Bacteria</taxon>
        <taxon>Bacillati</taxon>
        <taxon>Bacillota</taxon>
        <taxon>Bacilli</taxon>
        <taxon>Lactobacillales</taxon>
        <taxon>Lactobacillaceae</taxon>
        <taxon>Limosilactobacillus</taxon>
    </lineage>
</organism>
<feature type="domain" description="Mur ligase central" evidence="14">
    <location>
        <begin position="116"/>
        <end position="300"/>
    </location>
</feature>
<evidence type="ECO:0000259" key="13">
    <source>
        <dbReference type="Pfam" id="PF02875"/>
    </source>
</evidence>
<dbReference type="AlphaFoldDB" id="A0A0R1UMV8"/>
<keyword evidence="3 10" id="KW-0132">Cell division</keyword>
<dbReference type="Proteomes" id="UP000051084">
    <property type="component" value="Unassembled WGS sequence"/>
</dbReference>
<comment type="subcellular location">
    <subcellularLocation>
        <location evidence="10 11">Cytoplasm</location>
    </subcellularLocation>
</comment>
<dbReference type="InterPro" id="IPR005863">
    <property type="entry name" value="UDP-N-AcMur_synth"/>
</dbReference>
<evidence type="ECO:0000256" key="6">
    <source>
        <dbReference type="ARBA" id="ARBA00022960"/>
    </source>
</evidence>
<evidence type="ECO:0000256" key="11">
    <source>
        <dbReference type="RuleBase" id="RU004136"/>
    </source>
</evidence>
<name>A0A0R1UMV8_9LACO</name>
<dbReference type="PANTHER" id="PTHR43024:SF1">
    <property type="entry name" value="UDP-N-ACETYLMURAMOYL-TRIPEPTIDE--D-ALANYL-D-ALANINE LIGASE"/>
    <property type="match status" value="1"/>
</dbReference>
<dbReference type="HAMAP" id="MF_02019">
    <property type="entry name" value="MurF"/>
    <property type="match status" value="1"/>
</dbReference>
<comment type="function">
    <text evidence="10 11">Involved in cell wall formation. Catalyzes the final step in the synthesis of UDP-N-acetylmuramoyl-pentapeptide, the precursor of murein.</text>
</comment>
<dbReference type="UniPathway" id="UPA00219"/>
<keyword evidence="1 10" id="KW-0963">Cytoplasm</keyword>
<dbReference type="Pfam" id="PF02875">
    <property type="entry name" value="Mur_ligase_C"/>
    <property type="match status" value="1"/>
</dbReference>
<reference evidence="15 16" key="1">
    <citation type="journal article" date="2015" name="Genome Announc.">
        <title>Expanding the biotechnology potential of lactobacilli through comparative genomics of 213 strains and associated genera.</title>
        <authorList>
            <person name="Sun Z."/>
            <person name="Harris H.M."/>
            <person name="McCann A."/>
            <person name="Guo C."/>
            <person name="Argimon S."/>
            <person name="Zhang W."/>
            <person name="Yang X."/>
            <person name="Jeffery I.B."/>
            <person name="Cooney J.C."/>
            <person name="Kagawa T.F."/>
            <person name="Liu W."/>
            <person name="Song Y."/>
            <person name="Salvetti E."/>
            <person name="Wrobel A."/>
            <person name="Rasinkangas P."/>
            <person name="Parkhill J."/>
            <person name="Rea M.C."/>
            <person name="O'Sullivan O."/>
            <person name="Ritari J."/>
            <person name="Douillard F.P."/>
            <person name="Paul Ross R."/>
            <person name="Yang R."/>
            <person name="Briner A.E."/>
            <person name="Felis G.E."/>
            <person name="de Vos W.M."/>
            <person name="Barrangou R."/>
            <person name="Klaenhammer T.R."/>
            <person name="Caufield P.W."/>
            <person name="Cui Y."/>
            <person name="Zhang H."/>
            <person name="O'Toole P.W."/>
        </authorList>
    </citation>
    <scope>NUCLEOTIDE SEQUENCE [LARGE SCALE GENOMIC DNA]</scope>
    <source>
        <strain evidence="15 16">DSM 18793</strain>
    </source>
</reference>
<feature type="binding site" evidence="10">
    <location>
        <begin position="118"/>
        <end position="124"/>
    </location>
    <ligand>
        <name>ATP</name>
        <dbReference type="ChEBI" id="CHEBI:30616"/>
    </ligand>
</feature>
<dbReference type="Pfam" id="PF01225">
    <property type="entry name" value="Mur_ligase"/>
    <property type="match status" value="1"/>
</dbReference>
<dbReference type="STRING" id="417373.GCA_001570685_01025"/>
<dbReference type="InterPro" id="IPR036565">
    <property type="entry name" value="Mur-like_cat_sf"/>
</dbReference>
<proteinExistence type="inferred from homology"/>
<keyword evidence="8 10" id="KW-0131">Cell cycle</keyword>
<dbReference type="PATRIC" id="fig|1423742.4.peg.1407"/>
<dbReference type="Gene3D" id="3.40.1190.10">
    <property type="entry name" value="Mur-like, catalytic domain"/>
    <property type="match status" value="1"/>
</dbReference>
<dbReference type="InterPro" id="IPR004101">
    <property type="entry name" value="Mur_ligase_C"/>
</dbReference>
<feature type="domain" description="Mur ligase N-terminal catalytic" evidence="12">
    <location>
        <begin position="34"/>
        <end position="105"/>
    </location>
</feature>
<sequence>MQTGDKTMKMTLAAIATALQIPVATPEWEQIIITDVAFDTRQLTAGSLFVPLTGARDGHDFIDAAIENGAQATLWQRGHAGVPTTLPVLEVADPLEAMQTIAKAYLAQVKPQVVAVTGSNGKTTTKDLIAAVLATKFKVTKTPENFNNELGVPLTIFGMDDGTEVLVVEMGMDRFGQLEQLSQLVHPDFAVITMIGEAHIEFFGTRDKIADAKMEIVAGMPATGTLVINGDEPLLTSRAATLSQTVKQFGRQATNDVYATQVTVQPTQLSFTTNTWPELTMTVPLVGEYNVSNALAAVTIGQAFQISGEQIAHGLATSAMTANRSEWLTAPNGTRILSDVYNSNPTAAREVLQTVSQLPTAGNRIAVLGDMLELGTASAALHASLATAIDPIKFHAIYLVGDEMRALQAQLQTNGYPMERVHWYAKDDLASLTQELQSVLQADDMVVLKASHGIHLETVLANLTTPE</sequence>
<evidence type="ECO:0000256" key="3">
    <source>
        <dbReference type="ARBA" id="ARBA00022618"/>
    </source>
</evidence>
<dbReference type="InterPro" id="IPR051046">
    <property type="entry name" value="MurCDEF_CellWall_CoF430Synth"/>
</dbReference>
<evidence type="ECO:0000256" key="9">
    <source>
        <dbReference type="ARBA" id="ARBA00023316"/>
    </source>
</evidence>
<evidence type="ECO:0000259" key="12">
    <source>
        <dbReference type="Pfam" id="PF01225"/>
    </source>
</evidence>
<keyword evidence="4 10" id="KW-0547">Nucleotide-binding</keyword>
<dbReference type="GO" id="GO:0005737">
    <property type="term" value="C:cytoplasm"/>
    <property type="evidence" value="ECO:0007669"/>
    <property type="project" value="UniProtKB-SubCell"/>
</dbReference>
<dbReference type="SUPFAM" id="SSF53623">
    <property type="entry name" value="MurD-like peptide ligases, catalytic domain"/>
    <property type="match status" value="1"/>
</dbReference>
<dbReference type="GO" id="GO:0047480">
    <property type="term" value="F:UDP-N-acetylmuramoyl-tripeptide-D-alanyl-D-alanine ligase activity"/>
    <property type="evidence" value="ECO:0007669"/>
    <property type="project" value="UniProtKB-UniRule"/>
</dbReference>
<evidence type="ECO:0000256" key="1">
    <source>
        <dbReference type="ARBA" id="ARBA00022490"/>
    </source>
</evidence>
<dbReference type="GO" id="GO:0051301">
    <property type="term" value="P:cell division"/>
    <property type="evidence" value="ECO:0007669"/>
    <property type="project" value="UniProtKB-KW"/>
</dbReference>
<dbReference type="Pfam" id="PF08245">
    <property type="entry name" value="Mur_ligase_M"/>
    <property type="match status" value="1"/>
</dbReference>
<evidence type="ECO:0000256" key="4">
    <source>
        <dbReference type="ARBA" id="ARBA00022741"/>
    </source>
</evidence>
<feature type="domain" description="Mur ligase C-terminal" evidence="13">
    <location>
        <begin position="324"/>
        <end position="451"/>
    </location>
</feature>
<dbReference type="GO" id="GO:0009252">
    <property type="term" value="P:peptidoglycan biosynthetic process"/>
    <property type="evidence" value="ECO:0007669"/>
    <property type="project" value="UniProtKB-UniRule"/>
</dbReference>
<gene>
    <name evidence="10" type="primary">murF</name>
    <name evidence="15" type="ORF">FC21_GL001358</name>
</gene>
<comment type="similarity">
    <text evidence="10">Belongs to the MurCDEF family. MurF subfamily.</text>
</comment>
<evidence type="ECO:0000256" key="2">
    <source>
        <dbReference type="ARBA" id="ARBA00022598"/>
    </source>
</evidence>
<evidence type="ECO:0000256" key="5">
    <source>
        <dbReference type="ARBA" id="ARBA00022840"/>
    </source>
</evidence>
<dbReference type="GO" id="GO:0005524">
    <property type="term" value="F:ATP binding"/>
    <property type="evidence" value="ECO:0007669"/>
    <property type="project" value="UniProtKB-UniRule"/>
</dbReference>
<keyword evidence="7 10" id="KW-0573">Peptidoglycan synthesis</keyword>
<dbReference type="Gene3D" id="3.40.1390.10">
    <property type="entry name" value="MurE/MurF, N-terminal domain"/>
    <property type="match status" value="1"/>
</dbReference>
<comment type="caution">
    <text evidence="15">The sequence shown here is derived from an EMBL/GenBank/DDBJ whole genome shotgun (WGS) entry which is preliminary data.</text>
</comment>
<accession>A0A0R1UMV8</accession>
<protein>
    <recommendedName>
        <fullName evidence="10 11">UDP-N-acetylmuramoyl-tripeptide--D-alanyl-D-alanine ligase</fullName>
        <ecNumber evidence="10 11">6.3.2.10</ecNumber>
    </recommendedName>
    <alternativeName>
        <fullName evidence="10">D-alanyl-D-alanine-adding enzyme</fullName>
    </alternativeName>
</protein>
<keyword evidence="5 10" id="KW-0067">ATP-binding</keyword>
<dbReference type="InterPro" id="IPR000713">
    <property type="entry name" value="Mur_ligase_N"/>
</dbReference>
<dbReference type="InterPro" id="IPR013221">
    <property type="entry name" value="Mur_ligase_cen"/>
</dbReference>
<comment type="catalytic activity">
    <reaction evidence="10">
        <text>UDP-N-acetyl-alpha-D-muramoyl-L-alanyl-gamma-D-glutamyl-L-lysine + D-alanyl-D-alanine + ATP = UDP-N-acetyl-alpha-D-muramoyl-L-alanyl-gamma-D-glutamyl-L-lysyl-D-alanyl-D-alanine + ADP + phosphate + H(+)</text>
        <dbReference type="Rhea" id="RHEA:16085"/>
        <dbReference type="ChEBI" id="CHEBI:15378"/>
        <dbReference type="ChEBI" id="CHEBI:30616"/>
        <dbReference type="ChEBI" id="CHEBI:43474"/>
        <dbReference type="ChEBI" id="CHEBI:57822"/>
        <dbReference type="ChEBI" id="CHEBI:70758"/>
        <dbReference type="ChEBI" id="CHEBI:83903"/>
        <dbReference type="ChEBI" id="CHEBI:456216"/>
        <dbReference type="EC" id="6.3.2.10"/>
    </reaction>
</comment>
<dbReference type="PANTHER" id="PTHR43024">
    <property type="entry name" value="UDP-N-ACETYLMURAMOYL-TRIPEPTIDE--D-ALANYL-D-ALANINE LIGASE"/>
    <property type="match status" value="1"/>
</dbReference>
<dbReference type="EMBL" id="AZGC01000033">
    <property type="protein sequence ID" value="KRL94624.1"/>
    <property type="molecule type" value="Genomic_DNA"/>
</dbReference>
<dbReference type="InterPro" id="IPR036615">
    <property type="entry name" value="Mur_ligase_C_dom_sf"/>
</dbReference>
<dbReference type="Gene3D" id="3.90.190.20">
    <property type="entry name" value="Mur ligase, C-terminal domain"/>
    <property type="match status" value="1"/>
</dbReference>
<comment type="catalytic activity">
    <reaction evidence="11">
        <text>D-alanyl-D-alanine + UDP-N-acetyl-alpha-D-muramoyl-L-alanyl-gamma-D-glutamyl-meso-2,6-diaminopimelate + ATP = UDP-N-acetyl-alpha-D-muramoyl-L-alanyl-gamma-D-glutamyl-meso-2,6-diaminopimeloyl-D-alanyl-D-alanine + ADP + phosphate + H(+)</text>
        <dbReference type="Rhea" id="RHEA:28374"/>
        <dbReference type="ChEBI" id="CHEBI:15378"/>
        <dbReference type="ChEBI" id="CHEBI:30616"/>
        <dbReference type="ChEBI" id="CHEBI:43474"/>
        <dbReference type="ChEBI" id="CHEBI:57822"/>
        <dbReference type="ChEBI" id="CHEBI:61386"/>
        <dbReference type="ChEBI" id="CHEBI:83905"/>
        <dbReference type="ChEBI" id="CHEBI:456216"/>
        <dbReference type="EC" id="6.3.2.10"/>
    </reaction>
</comment>
<dbReference type="NCBIfam" id="TIGR01143">
    <property type="entry name" value="murF"/>
    <property type="match status" value="1"/>
</dbReference>
<dbReference type="InterPro" id="IPR035911">
    <property type="entry name" value="MurE/MurF_N"/>
</dbReference>
<keyword evidence="16" id="KW-1185">Reference proteome</keyword>
<evidence type="ECO:0000259" key="14">
    <source>
        <dbReference type="Pfam" id="PF08245"/>
    </source>
</evidence>
<evidence type="ECO:0000256" key="8">
    <source>
        <dbReference type="ARBA" id="ARBA00023306"/>
    </source>
</evidence>
<keyword evidence="9 10" id="KW-0961">Cell wall biogenesis/degradation</keyword>